<evidence type="ECO:0000256" key="1">
    <source>
        <dbReference type="ARBA" id="ARBA00004141"/>
    </source>
</evidence>
<dbReference type="Pfam" id="PF00027">
    <property type="entry name" value="cNMP_binding"/>
    <property type="match status" value="1"/>
</dbReference>
<evidence type="ECO:0000259" key="8">
    <source>
        <dbReference type="PROSITE" id="PS50801"/>
    </source>
</evidence>
<feature type="region of interest" description="Disordered" evidence="5">
    <location>
        <begin position="1"/>
        <end position="214"/>
    </location>
</feature>
<feature type="transmembrane region" description="Helical" evidence="6">
    <location>
        <begin position="680"/>
        <end position="712"/>
    </location>
</feature>
<feature type="transmembrane region" description="Helical" evidence="6">
    <location>
        <begin position="326"/>
        <end position="343"/>
    </location>
</feature>
<feature type="region of interest" description="Disordered" evidence="5">
    <location>
        <begin position="887"/>
        <end position="910"/>
    </location>
</feature>
<dbReference type="InterPro" id="IPR018490">
    <property type="entry name" value="cNMP-bd_dom_sf"/>
</dbReference>
<feature type="transmembrane region" description="Helical" evidence="6">
    <location>
        <begin position="462"/>
        <end position="478"/>
    </location>
</feature>
<proteinExistence type="predicted"/>
<evidence type="ECO:0000313" key="9">
    <source>
        <dbReference type="EMBL" id="KAF1989403.1"/>
    </source>
</evidence>
<dbReference type="Pfam" id="PF01740">
    <property type="entry name" value="STAS"/>
    <property type="match status" value="1"/>
</dbReference>
<dbReference type="SUPFAM" id="SSF52091">
    <property type="entry name" value="SpoIIaa-like"/>
    <property type="match status" value="1"/>
</dbReference>
<evidence type="ECO:0000313" key="10">
    <source>
        <dbReference type="Proteomes" id="UP000800041"/>
    </source>
</evidence>
<evidence type="ECO:0008006" key="11">
    <source>
        <dbReference type="Google" id="ProtNLM"/>
    </source>
</evidence>
<feature type="transmembrane region" description="Helical" evidence="6">
    <location>
        <begin position="280"/>
        <end position="306"/>
    </location>
</feature>
<dbReference type="PROSITE" id="PS50042">
    <property type="entry name" value="CNMP_BINDING_3"/>
    <property type="match status" value="1"/>
</dbReference>
<name>A0A6G1H843_9PEZI</name>
<dbReference type="OrthoDB" id="409725at2759"/>
<feature type="transmembrane region" description="Helical" evidence="6">
    <location>
        <begin position="546"/>
        <end position="567"/>
    </location>
</feature>
<feature type="domain" description="STAS" evidence="8">
    <location>
        <begin position="752"/>
        <end position="867"/>
    </location>
</feature>
<evidence type="ECO:0000259" key="7">
    <source>
        <dbReference type="PROSITE" id="PS50042"/>
    </source>
</evidence>
<dbReference type="AlphaFoldDB" id="A0A6G1H843"/>
<dbReference type="InterPro" id="IPR002645">
    <property type="entry name" value="STAS_dom"/>
</dbReference>
<dbReference type="SMART" id="SM00100">
    <property type="entry name" value="cNMP"/>
    <property type="match status" value="1"/>
</dbReference>
<feature type="compositionally biased region" description="Polar residues" evidence="5">
    <location>
        <begin position="899"/>
        <end position="910"/>
    </location>
</feature>
<comment type="subcellular location">
    <subcellularLocation>
        <location evidence="1">Membrane</location>
        <topology evidence="1">Multi-pass membrane protein</topology>
    </subcellularLocation>
</comment>
<keyword evidence="2 6" id="KW-0812">Transmembrane</keyword>
<feature type="compositionally biased region" description="Polar residues" evidence="5">
    <location>
        <begin position="176"/>
        <end position="189"/>
    </location>
</feature>
<dbReference type="Proteomes" id="UP000800041">
    <property type="component" value="Unassembled WGS sequence"/>
</dbReference>
<evidence type="ECO:0000256" key="6">
    <source>
        <dbReference type="SAM" id="Phobius"/>
    </source>
</evidence>
<feature type="transmembrane region" description="Helical" evidence="6">
    <location>
        <begin position="418"/>
        <end position="442"/>
    </location>
</feature>
<feature type="transmembrane region" description="Helical" evidence="6">
    <location>
        <begin position="624"/>
        <end position="640"/>
    </location>
</feature>
<dbReference type="SUPFAM" id="SSF51206">
    <property type="entry name" value="cAMP-binding domain-like"/>
    <property type="match status" value="1"/>
</dbReference>
<dbReference type="PROSITE" id="PS50801">
    <property type="entry name" value="STAS"/>
    <property type="match status" value="1"/>
</dbReference>
<feature type="domain" description="Cyclic nucleotide-binding" evidence="7">
    <location>
        <begin position="971"/>
        <end position="1070"/>
    </location>
</feature>
<dbReference type="InterPro" id="IPR011547">
    <property type="entry name" value="SLC26A/SulP_dom"/>
</dbReference>
<feature type="compositionally biased region" description="Basic and acidic residues" evidence="5">
    <location>
        <begin position="193"/>
        <end position="202"/>
    </location>
</feature>
<dbReference type="Pfam" id="PF00916">
    <property type="entry name" value="Sulfate_transp"/>
    <property type="match status" value="1"/>
</dbReference>
<dbReference type="Gene3D" id="2.60.120.10">
    <property type="entry name" value="Jelly Rolls"/>
    <property type="match status" value="1"/>
</dbReference>
<feature type="transmembrane region" description="Helical" evidence="6">
    <location>
        <begin position="485"/>
        <end position="506"/>
    </location>
</feature>
<dbReference type="InterPro" id="IPR000595">
    <property type="entry name" value="cNMP-bd_dom"/>
</dbReference>
<evidence type="ECO:0000256" key="2">
    <source>
        <dbReference type="ARBA" id="ARBA00022692"/>
    </source>
</evidence>
<sequence>MPSNPFVRHSGESSTSVAQLRGDASDDESRTDVSSARPLPKAGRSGSNSSSQHIAIPSSLSGRQPTRSFFHHASYGSTDPVHYSAQGVRDQTEELATSFRGGLESFRSTASPHRYGHTSDSEVDSTMRAPSTYSESEQEDGRDSMSSSRPNAIEEVSEPVSPDFPATSPQRPPPGSNLTKLIQNSPPQESSDDEIRKSHDGDDISISVLPPREVEDITADETTPLVSNTGSLGRYMKRTYNDTGEVEQQTYRKKGWRGGSFAQFKSHLHPKAWSVQDAKLGVLSVVYSIPAVILGLLLNLLDALSYGTILFPLGDPIFEKTGPDGIAMFFVSTVIAQVVYGVGFSKFIGGVGSEMIEVVPFVHKMTFLIIDQLGRGNPEAVMATTIVAYAISSIVTGLIFFALGFFKLGNLVSFFPRSILLGCIGGVGIFLVVTGIEVTAGLKDNLEFNLETLEKLISGDTILLWTVPLLQCILLMLIQRRVSSVFTLPLYFGLIAAIFYIVYAALPHTSLDDFRNAGWLFEAPESGIPFYRFYSYYNFKLVDWTAILKCVPTMFALSFFGIIHVPINVPALAMAVQDENIDLNQELIAHGFSNTLSGFAGSIQNYLVYANSQLFMKNGGNSRLAAMMLAFATLALWIAGPGLLGFVPKCIVGALIYLLGFELIEEALIGTWRKINKLEYLMILVIAVVMGFHDFVTGIVLGIVLACLITVIQNSTESAIRVSMSGAVANSTVRRHVAHRRYLQEVGSQIHIIKLTGYLFFGSIVDVQKQIKDLMEEEAFHKQPFRYLILDFAHVGGIDFSAAEGFGQILRILRRRDVEMVLSGISMRGKLGKNLSMVGLFEREERDGELLPPVKVMEDLNKALEACENGLLQTYIKHSEALAKQRGNKQAPLTVPEHASSQPTLDPQFSSPRRTFIEQTATKLIHRNIVPNPTIPHNTREPLALILQIFQDITDKDENFWWRAAPYFSRREFSQGTIIYHRGEDPAAFYLLESGVLRADYTLETQNFQESIVAGTTCGELPFFSNEARTGTVVAEKECVVWALTREKWEEMERREPEVARELLVVVLKLTNERMSTITSHVLVSAG</sequence>
<dbReference type="PANTHER" id="PTHR43310">
    <property type="entry name" value="SULFATE TRANSPORTER YBAR-RELATED"/>
    <property type="match status" value="1"/>
</dbReference>
<dbReference type="Gene3D" id="3.30.750.24">
    <property type="entry name" value="STAS domain"/>
    <property type="match status" value="1"/>
</dbReference>
<feature type="compositionally biased region" description="Polar residues" evidence="5">
    <location>
        <begin position="45"/>
        <end position="67"/>
    </location>
</feature>
<dbReference type="CDD" id="cd00038">
    <property type="entry name" value="CAP_ED"/>
    <property type="match status" value="1"/>
</dbReference>
<keyword evidence="3 6" id="KW-1133">Transmembrane helix</keyword>
<keyword evidence="10" id="KW-1185">Reference proteome</keyword>
<protein>
    <recommendedName>
        <fullName evidence="11">Sulfate transporter family protein-like protein</fullName>
    </recommendedName>
</protein>
<reference evidence="9" key="1">
    <citation type="journal article" date="2020" name="Stud. Mycol.">
        <title>101 Dothideomycetes genomes: a test case for predicting lifestyles and emergence of pathogens.</title>
        <authorList>
            <person name="Haridas S."/>
            <person name="Albert R."/>
            <person name="Binder M."/>
            <person name="Bloem J."/>
            <person name="Labutti K."/>
            <person name="Salamov A."/>
            <person name="Andreopoulos B."/>
            <person name="Baker S."/>
            <person name="Barry K."/>
            <person name="Bills G."/>
            <person name="Bluhm B."/>
            <person name="Cannon C."/>
            <person name="Castanera R."/>
            <person name="Culley D."/>
            <person name="Daum C."/>
            <person name="Ezra D."/>
            <person name="Gonzalez J."/>
            <person name="Henrissat B."/>
            <person name="Kuo A."/>
            <person name="Liang C."/>
            <person name="Lipzen A."/>
            <person name="Lutzoni F."/>
            <person name="Magnuson J."/>
            <person name="Mondo S."/>
            <person name="Nolan M."/>
            <person name="Ohm R."/>
            <person name="Pangilinan J."/>
            <person name="Park H.-J."/>
            <person name="Ramirez L."/>
            <person name="Alfaro M."/>
            <person name="Sun H."/>
            <person name="Tritt A."/>
            <person name="Yoshinaga Y."/>
            <person name="Zwiers L.-H."/>
            <person name="Turgeon B."/>
            <person name="Goodwin S."/>
            <person name="Spatafora J."/>
            <person name="Crous P."/>
            <person name="Grigoriev I."/>
        </authorList>
    </citation>
    <scope>NUCLEOTIDE SEQUENCE</scope>
    <source>
        <strain evidence="9">CBS 113979</strain>
    </source>
</reference>
<dbReference type="CDD" id="cd07042">
    <property type="entry name" value="STAS_SulP_like_sulfate_transporter"/>
    <property type="match status" value="1"/>
</dbReference>
<keyword evidence="4 6" id="KW-0472">Membrane</keyword>
<organism evidence="9 10">
    <name type="scientific">Aulographum hederae CBS 113979</name>
    <dbReference type="NCBI Taxonomy" id="1176131"/>
    <lineage>
        <taxon>Eukaryota</taxon>
        <taxon>Fungi</taxon>
        <taxon>Dikarya</taxon>
        <taxon>Ascomycota</taxon>
        <taxon>Pezizomycotina</taxon>
        <taxon>Dothideomycetes</taxon>
        <taxon>Pleosporomycetidae</taxon>
        <taxon>Aulographales</taxon>
        <taxon>Aulographaceae</taxon>
    </lineage>
</organism>
<feature type="transmembrane region" description="Helical" evidence="6">
    <location>
        <begin position="386"/>
        <end position="406"/>
    </location>
</feature>
<evidence type="ECO:0000256" key="4">
    <source>
        <dbReference type="ARBA" id="ARBA00023136"/>
    </source>
</evidence>
<evidence type="ECO:0000256" key="5">
    <source>
        <dbReference type="SAM" id="MobiDB-lite"/>
    </source>
</evidence>
<gene>
    <name evidence="9" type="ORF">K402DRAFT_271658</name>
</gene>
<dbReference type="InterPro" id="IPR014710">
    <property type="entry name" value="RmlC-like_jellyroll"/>
</dbReference>
<dbReference type="EMBL" id="ML977145">
    <property type="protein sequence ID" value="KAF1989403.1"/>
    <property type="molecule type" value="Genomic_DNA"/>
</dbReference>
<evidence type="ECO:0000256" key="3">
    <source>
        <dbReference type="ARBA" id="ARBA00022989"/>
    </source>
</evidence>
<dbReference type="InterPro" id="IPR052706">
    <property type="entry name" value="Membrane-Transporter-like"/>
</dbReference>
<accession>A0A6G1H843</accession>
<dbReference type="InterPro" id="IPR036513">
    <property type="entry name" value="STAS_dom_sf"/>
</dbReference>
<dbReference type="PANTHER" id="PTHR43310:SF4">
    <property type="entry name" value="AFR304WP"/>
    <property type="match status" value="1"/>
</dbReference>
<dbReference type="GO" id="GO:0016020">
    <property type="term" value="C:membrane"/>
    <property type="evidence" value="ECO:0007669"/>
    <property type="project" value="UniProtKB-SubCell"/>
</dbReference>